<accession>A0AAD5SYS4</accession>
<organism evidence="2 3">
    <name type="scientific">Physocladia obscura</name>
    <dbReference type="NCBI Taxonomy" id="109957"/>
    <lineage>
        <taxon>Eukaryota</taxon>
        <taxon>Fungi</taxon>
        <taxon>Fungi incertae sedis</taxon>
        <taxon>Chytridiomycota</taxon>
        <taxon>Chytridiomycota incertae sedis</taxon>
        <taxon>Chytridiomycetes</taxon>
        <taxon>Chytridiales</taxon>
        <taxon>Chytriomycetaceae</taxon>
        <taxon>Physocladia</taxon>
    </lineage>
</organism>
<dbReference type="Proteomes" id="UP001211907">
    <property type="component" value="Unassembled WGS sequence"/>
</dbReference>
<protein>
    <submittedName>
        <fullName evidence="2">Uncharacterized protein</fullName>
    </submittedName>
</protein>
<name>A0AAD5SYS4_9FUNG</name>
<sequence length="184" mass="18397">MQFKTFVAVAFASLASACTTESEAGSTCVTSGGAWLYILSPYANTTYDAGSTINLQWDFCGTDAAFSNATVIFSLVDASNPNDAVDISNGGISFATPSTWGSGQATGTIPAGVSGSKISVKSTYHDSTKFDFCFGNVFTIVSSSGSSPSSSSSSSSTSTTAAKSSAQSMAAAGAAVAVVAALML</sequence>
<reference evidence="2" key="1">
    <citation type="submission" date="2020-05" db="EMBL/GenBank/DDBJ databases">
        <title>Phylogenomic resolution of chytrid fungi.</title>
        <authorList>
            <person name="Stajich J.E."/>
            <person name="Amses K."/>
            <person name="Simmons R."/>
            <person name="Seto K."/>
            <person name="Myers J."/>
            <person name="Bonds A."/>
            <person name="Quandt C.A."/>
            <person name="Barry K."/>
            <person name="Liu P."/>
            <person name="Grigoriev I."/>
            <person name="Longcore J.E."/>
            <person name="James T.Y."/>
        </authorList>
    </citation>
    <scope>NUCLEOTIDE SEQUENCE</scope>
    <source>
        <strain evidence="2">JEL0513</strain>
    </source>
</reference>
<gene>
    <name evidence="2" type="ORF">HK100_000191</name>
</gene>
<evidence type="ECO:0000313" key="2">
    <source>
        <dbReference type="EMBL" id="KAJ3119692.1"/>
    </source>
</evidence>
<proteinExistence type="predicted"/>
<feature type="chain" id="PRO_5042082084" evidence="1">
    <location>
        <begin position="18"/>
        <end position="184"/>
    </location>
</feature>
<keyword evidence="3" id="KW-1185">Reference proteome</keyword>
<dbReference type="EMBL" id="JADGJH010001032">
    <property type="protein sequence ID" value="KAJ3119692.1"/>
    <property type="molecule type" value="Genomic_DNA"/>
</dbReference>
<feature type="signal peptide" evidence="1">
    <location>
        <begin position="1"/>
        <end position="17"/>
    </location>
</feature>
<evidence type="ECO:0000256" key="1">
    <source>
        <dbReference type="SAM" id="SignalP"/>
    </source>
</evidence>
<keyword evidence="1" id="KW-0732">Signal</keyword>
<comment type="caution">
    <text evidence="2">The sequence shown here is derived from an EMBL/GenBank/DDBJ whole genome shotgun (WGS) entry which is preliminary data.</text>
</comment>
<dbReference type="AlphaFoldDB" id="A0AAD5SYS4"/>
<dbReference type="PROSITE" id="PS51257">
    <property type="entry name" value="PROKAR_LIPOPROTEIN"/>
    <property type="match status" value="1"/>
</dbReference>
<evidence type="ECO:0000313" key="3">
    <source>
        <dbReference type="Proteomes" id="UP001211907"/>
    </source>
</evidence>